<evidence type="ECO:0000313" key="11">
    <source>
        <dbReference type="RefSeq" id="XP_017349876.1"/>
    </source>
</evidence>
<organism evidence="10 11">
    <name type="scientific">Ictalurus punctatus</name>
    <name type="common">Channel catfish</name>
    <name type="synonym">Silurus punctatus</name>
    <dbReference type="NCBI Taxonomy" id="7998"/>
    <lineage>
        <taxon>Eukaryota</taxon>
        <taxon>Metazoa</taxon>
        <taxon>Chordata</taxon>
        <taxon>Craniata</taxon>
        <taxon>Vertebrata</taxon>
        <taxon>Euteleostomi</taxon>
        <taxon>Actinopterygii</taxon>
        <taxon>Neopterygii</taxon>
        <taxon>Teleostei</taxon>
        <taxon>Ostariophysi</taxon>
        <taxon>Siluriformes</taxon>
        <taxon>Ictaluridae</taxon>
        <taxon>Ictalurus</taxon>
    </lineage>
</organism>
<dbReference type="OrthoDB" id="10072335at2759"/>
<evidence type="ECO:0000256" key="6">
    <source>
        <dbReference type="ARBA" id="ARBA00023136"/>
    </source>
</evidence>
<dbReference type="Pfam" id="PF10267">
    <property type="entry name" value="Tmemb_cc2"/>
    <property type="match status" value="1"/>
</dbReference>
<reference evidence="11" key="2">
    <citation type="submission" date="2025-08" db="UniProtKB">
        <authorList>
            <consortium name="RefSeq"/>
        </authorList>
    </citation>
    <scope>IDENTIFICATION</scope>
    <source>
        <tissue evidence="11">Blood</tissue>
    </source>
</reference>
<name>A0A2D0T4Y2_ICTPU</name>
<dbReference type="InterPro" id="IPR019394">
    <property type="entry name" value="TEX28/TMCC"/>
</dbReference>
<proteinExistence type="inferred from homology"/>
<evidence type="ECO:0000256" key="5">
    <source>
        <dbReference type="ARBA" id="ARBA00023054"/>
    </source>
</evidence>
<evidence type="ECO:0000256" key="2">
    <source>
        <dbReference type="ARBA" id="ARBA00008108"/>
    </source>
</evidence>
<feature type="region of interest" description="Disordered" evidence="8">
    <location>
        <begin position="261"/>
        <end position="305"/>
    </location>
</feature>
<feature type="region of interest" description="Disordered" evidence="8">
    <location>
        <begin position="164"/>
        <end position="204"/>
    </location>
</feature>
<accession>A0A2D0T4Y2</accession>
<feature type="region of interest" description="Disordered" evidence="8">
    <location>
        <begin position="27"/>
        <end position="47"/>
    </location>
</feature>
<gene>
    <name evidence="11" type="primary">tmcc3</name>
</gene>
<evidence type="ECO:0000256" key="3">
    <source>
        <dbReference type="ARBA" id="ARBA00022692"/>
    </source>
</evidence>
<dbReference type="AlphaFoldDB" id="A0A2D0T4Y2"/>
<feature type="compositionally biased region" description="Low complexity" evidence="8">
    <location>
        <begin position="277"/>
        <end position="287"/>
    </location>
</feature>
<evidence type="ECO:0000256" key="7">
    <source>
        <dbReference type="SAM" id="Coils"/>
    </source>
</evidence>
<reference evidence="10" key="1">
    <citation type="journal article" date="2016" name="Nat. Commun.">
        <title>The channel catfish genome sequence provides insights into the evolution of scale formation in teleosts.</title>
        <authorList>
            <person name="Liu Z."/>
            <person name="Liu S."/>
            <person name="Yao J."/>
            <person name="Bao L."/>
            <person name="Zhang J."/>
            <person name="Li Y."/>
            <person name="Jiang C."/>
            <person name="Sun L."/>
            <person name="Wang R."/>
            <person name="Zhang Y."/>
            <person name="Zhou T."/>
            <person name="Zeng Q."/>
            <person name="Fu Q."/>
            <person name="Gao S."/>
            <person name="Li N."/>
            <person name="Koren S."/>
            <person name="Jiang Y."/>
            <person name="Zimin A."/>
            <person name="Xu P."/>
            <person name="Phillippy A.M."/>
            <person name="Geng X."/>
            <person name="Song L."/>
            <person name="Sun F."/>
            <person name="Li C."/>
            <person name="Wang X."/>
            <person name="Chen A."/>
            <person name="Jin Y."/>
            <person name="Yuan Z."/>
            <person name="Yang Y."/>
            <person name="Tan S."/>
            <person name="Peatman E."/>
            <person name="Lu J."/>
            <person name="Qin Z."/>
            <person name="Dunham R."/>
            <person name="Li Z."/>
            <person name="Sonstegard T."/>
            <person name="Feng J."/>
            <person name="Danzmann R.G."/>
            <person name="Schroeder S."/>
            <person name="Scheffler B."/>
            <person name="Duke M.V."/>
            <person name="Ballard L."/>
            <person name="Kucuktas H."/>
            <person name="Kaltenboeck L."/>
            <person name="Liu H."/>
            <person name="Armbruster J."/>
            <person name="Xie Y."/>
            <person name="Kirby M.L."/>
            <person name="Tian Y."/>
            <person name="Flanagan M.E."/>
            <person name="Mu W."/>
            <person name="Waldbieser G.C."/>
        </authorList>
    </citation>
    <scope>NUCLEOTIDE SEQUENCE [LARGE SCALE GENOMIC DNA]</scope>
    <source>
        <strain evidence="10">SDA103</strain>
    </source>
</reference>
<feature type="transmembrane region" description="Helical" evidence="9">
    <location>
        <begin position="461"/>
        <end position="480"/>
    </location>
</feature>
<evidence type="ECO:0000256" key="9">
    <source>
        <dbReference type="SAM" id="Phobius"/>
    </source>
</evidence>
<dbReference type="GO" id="GO:0012505">
    <property type="term" value="C:endomembrane system"/>
    <property type="evidence" value="ECO:0007669"/>
    <property type="project" value="TreeGrafter"/>
</dbReference>
<keyword evidence="5 7" id="KW-0175">Coiled coil</keyword>
<dbReference type="PANTHER" id="PTHR17613:SF8">
    <property type="entry name" value="TRANSMEMBRANE AND COILED-COIL DOMAIN PROTEIN 3"/>
    <property type="match status" value="1"/>
</dbReference>
<keyword evidence="4 9" id="KW-1133">Transmembrane helix</keyword>
<dbReference type="GeneID" id="108279851"/>
<protein>
    <submittedName>
        <fullName evidence="11">Transmembrane and coiled-coil domain protein 3 isoform X1</fullName>
    </submittedName>
</protein>
<feature type="coiled-coil region" evidence="7">
    <location>
        <begin position="126"/>
        <end position="153"/>
    </location>
</feature>
<dbReference type="KEGG" id="ipu:108279851"/>
<dbReference type="Proteomes" id="UP000221080">
    <property type="component" value="Chromosome 19"/>
</dbReference>
<dbReference type="CTD" id="57458"/>
<comment type="similarity">
    <text evidence="2">Belongs to the TEX28 family.</text>
</comment>
<feature type="compositionally biased region" description="Basic and acidic residues" evidence="8">
    <location>
        <begin position="167"/>
        <end position="188"/>
    </location>
</feature>
<dbReference type="GO" id="GO:0016020">
    <property type="term" value="C:membrane"/>
    <property type="evidence" value="ECO:0007669"/>
    <property type="project" value="UniProtKB-SubCell"/>
</dbReference>
<sequence length="494" mass="55000">MFQLEQNSEVLAKSDYKERVLERSTAQMGEAFHRSERAAEGTSLPGVMQRGSSELFLELESDSTVRDGTRPRLGLDSLQQKMLKVTEQLRIEQALRDENVAEYLKLIDTADKQQSSRIKHVFEKKNQKSAQTIAQLQRKLEQYHRKIKECDTAALANGTKLAQVPGKDVKEAKEASRDSLKDCAKEAGPRASGRNQHLDKAKTVGPGVSLSPPFFFNKSRGFASLIRNKFGSADNIAHLKSTMETGGGLSAEGAGRALSGSATLTSKPKYPSDDECSTGTSASAESSGNGGQAEGGQVESDSRLTDALEEVRELREAQGHLSEDIESLRSQTKRNYGFISQMLQEERYRCERLEDQLNDLTELHQNETTNLKQELASIEEKVAYQAYERARDMQEALEACQTRLSKLELQQQQQQSVQPESTEAKVLLGRCINIMLAIATVILVCVSTVVKFTVPLLRSRLHVLVTSVCVCLLVLSWSHWELIQYAVEQVFLTR</sequence>
<keyword evidence="6 9" id="KW-0472">Membrane</keyword>
<feature type="transmembrane region" description="Helical" evidence="9">
    <location>
        <begin position="434"/>
        <end position="454"/>
    </location>
</feature>
<keyword evidence="10" id="KW-1185">Reference proteome</keyword>
<evidence type="ECO:0000256" key="4">
    <source>
        <dbReference type="ARBA" id="ARBA00022989"/>
    </source>
</evidence>
<evidence type="ECO:0000313" key="10">
    <source>
        <dbReference type="Proteomes" id="UP000221080"/>
    </source>
</evidence>
<evidence type="ECO:0000256" key="8">
    <source>
        <dbReference type="SAM" id="MobiDB-lite"/>
    </source>
</evidence>
<evidence type="ECO:0000256" key="1">
    <source>
        <dbReference type="ARBA" id="ARBA00004370"/>
    </source>
</evidence>
<dbReference type="PANTHER" id="PTHR17613">
    <property type="entry name" value="CEREBRAL PROTEIN-11-RELATED"/>
    <property type="match status" value="1"/>
</dbReference>
<comment type="subcellular location">
    <subcellularLocation>
        <location evidence="1">Membrane</location>
    </subcellularLocation>
</comment>
<feature type="coiled-coil region" evidence="7">
    <location>
        <begin position="311"/>
        <end position="410"/>
    </location>
</feature>
<keyword evidence="3 9" id="KW-0812">Transmembrane</keyword>
<dbReference type="RefSeq" id="XP_017349876.1">
    <property type="nucleotide sequence ID" value="XM_017494387.3"/>
</dbReference>